<name>A0A3N2DMJ1_9GAMM</name>
<sequence>MFFDQQRLDFFRPLTSKYREVVVECVKLLYQRLYGNLADYGQVVNRDLLVEIFQEAAARAPLLESEDDGGGRFKTAREQANWVANQLIECGWLQKQLDEATMQSSYAFTREGRQFTQPFVEGDGERLRTHHRNTRNTRNALSAFCEAGDIHDLLDSLQYSERIISDFTDVIAELDDRKRKLVREVEAQSMLDCAAGEFFDFMESRFQPDIAVRLSADNVEKYREEIAALITAVKHRSRSFKATAEKRLRQLLPPDTAPHDVSWLFYVLDTISGRLERASAVMLPALRQALQSFTRRADIIIRQLSYMSQQSGNDCASVCRELGALDQHYQYAIFDRLADNFAPISTNLVDPADIKLRQVAEKQSLRTEVMETFDVEVDDMRELHITQVLDRAFAVDNHDIREYVMAELNRGNKVDISELPVSNDARSLLNAMRAIEVAAINERSSDYEFRISYQDEEGSAADTVEFNALQGYIGRQGNFYLELVNKD</sequence>
<keyword evidence="2" id="KW-1185">Reference proteome</keyword>
<evidence type="ECO:0000313" key="1">
    <source>
        <dbReference type="EMBL" id="ROS01013.1"/>
    </source>
</evidence>
<organism evidence="1 2">
    <name type="scientific">Sinobacterium caligoides</name>
    <dbReference type="NCBI Taxonomy" id="933926"/>
    <lineage>
        <taxon>Bacteria</taxon>
        <taxon>Pseudomonadati</taxon>
        <taxon>Pseudomonadota</taxon>
        <taxon>Gammaproteobacteria</taxon>
        <taxon>Cellvibrionales</taxon>
        <taxon>Spongiibacteraceae</taxon>
        <taxon>Sinobacterium</taxon>
    </lineage>
</organism>
<reference evidence="1 2" key="1">
    <citation type="submission" date="2018-11" db="EMBL/GenBank/DDBJ databases">
        <title>Genomic Encyclopedia of Type Strains, Phase IV (KMG-IV): sequencing the most valuable type-strain genomes for metagenomic binning, comparative biology and taxonomic classification.</title>
        <authorList>
            <person name="Goeker M."/>
        </authorList>
    </citation>
    <scope>NUCLEOTIDE SEQUENCE [LARGE SCALE GENOMIC DNA]</scope>
    <source>
        <strain evidence="1 2">DSM 100316</strain>
    </source>
</reference>
<dbReference type="RefSeq" id="WP_123711860.1">
    <property type="nucleotide sequence ID" value="NZ_RKHR01000004.1"/>
</dbReference>
<dbReference type="EMBL" id="RKHR01000004">
    <property type="protein sequence ID" value="ROS01013.1"/>
    <property type="molecule type" value="Genomic_DNA"/>
</dbReference>
<dbReference type="InterPro" id="IPR043773">
    <property type="entry name" value="JetA"/>
</dbReference>
<evidence type="ECO:0000313" key="2">
    <source>
        <dbReference type="Proteomes" id="UP000275394"/>
    </source>
</evidence>
<dbReference type="Proteomes" id="UP000275394">
    <property type="component" value="Unassembled WGS sequence"/>
</dbReference>
<protein>
    <recommendedName>
        <fullName evidence="3">Flagellar protein FliT</fullName>
    </recommendedName>
</protein>
<proteinExistence type="predicted"/>
<dbReference type="OrthoDB" id="8881537at2"/>
<comment type="caution">
    <text evidence="1">The sequence shown here is derived from an EMBL/GenBank/DDBJ whole genome shotgun (WGS) entry which is preliminary data.</text>
</comment>
<gene>
    <name evidence="1" type="ORF">EDC56_1436</name>
</gene>
<dbReference type="Pfam" id="PF18982">
    <property type="entry name" value="JetA"/>
    <property type="match status" value="1"/>
</dbReference>
<evidence type="ECO:0008006" key="3">
    <source>
        <dbReference type="Google" id="ProtNLM"/>
    </source>
</evidence>
<dbReference type="AlphaFoldDB" id="A0A3N2DMJ1"/>
<accession>A0A3N2DMJ1</accession>